<comment type="catalytic activity">
    <reaction evidence="15">
        <text>a 5'-end adenosine-5'-diphospho-5'-ribonucleoside-2'-deoxyribonucleotide-DNA + H2O = a 5'-end 5'-phospho-ribonucleoside-2'-deoxyribonucleotide-DNA + AMP + 2 H(+)</text>
        <dbReference type="Rhea" id="RHEA:52132"/>
        <dbReference type="Rhea" id="RHEA-COMP:13182"/>
        <dbReference type="Rhea" id="RHEA-COMP:13183"/>
        <dbReference type="ChEBI" id="CHEBI:15377"/>
        <dbReference type="ChEBI" id="CHEBI:15378"/>
        <dbReference type="ChEBI" id="CHEBI:136414"/>
        <dbReference type="ChEBI" id="CHEBI:136415"/>
        <dbReference type="ChEBI" id="CHEBI:456215"/>
        <dbReference type="EC" id="3.6.1.71"/>
    </reaction>
</comment>
<dbReference type="GO" id="GO:0046872">
    <property type="term" value="F:metal ion binding"/>
    <property type="evidence" value="ECO:0007669"/>
    <property type="project" value="UniProtKB-KW"/>
</dbReference>
<comment type="catalytic activity">
    <reaction evidence="13">
        <text>a 3'-end 2'-deoxyribonucleotide-3'-diphospho-5'-guanosine-DNA + H2O = a 3'-end 2'-deoxyribonucleotide 3'-phosphate-DNA + GMP + 2 H(+)</text>
        <dbReference type="Rhea" id="RHEA:52140"/>
        <dbReference type="Rhea" id="RHEA-COMP:13186"/>
        <dbReference type="Rhea" id="RHEA-COMP:13187"/>
        <dbReference type="ChEBI" id="CHEBI:15377"/>
        <dbReference type="ChEBI" id="CHEBI:15378"/>
        <dbReference type="ChEBI" id="CHEBI:58115"/>
        <dbReference type="ChEBI" id="CHEBI:136419"/>
        <dbReference type="ChEBI" id="CHEBI:136420"/>
        <dbReference type="EC" id="3.6.1.72"/>
    </reaction>
</comment>
<dbReference type="FunFam" id="3.30.428.10:FF:000017">
    <property type="entry name" value="Aprataxin-like protein"/>
    <property type="match status" value="1"/>
</dbReference>
<evidence type="ECO:0000256" key="12">
    <source>
        <dbReference type="ARBA" id="ARBA00023242"/>
    </source>
</evidence>
<dbReference type="GO" id="GO:0003697">
    <property type="term" value="F:single-stranded DNA binding"/>
    <property type="evidence" value="ECO:0007669"/>
    <property type="project" value="TreeGrafter"/>
</dbReference>
<comment type="catalytic activity">
    <reaction evidence="14">
        <text>a 5'-end adenosine-5'-diphospho-5'-2'-deoxyribonucleoside-DNA + H2O = a 5'-end 5'-phospho-2'-deoxyribonucleoside-DNA + AMP + 2 H(+)</text>
        <dbReference type="Rhea" id="RHEA:52128"/>
        <dbReference type="Rhea" id="RHEA-COMP:13180"/>
        <dbReference type="Rhea" id="RHEA-COMP:13181"/>
        <dbReference type="ChEBI" id="CHEBI:15377"/>
        <dbReference type="ChEBI" id="CHEBI:15378"/>
        <dbReference type="ChEBI" id="CHEBI:136412"/>
        <dbReference type="ChEBI" id="CHEBI:136413"/>
        <dbReference type="ChEBI" id="CHEBI:456215"/>
        <dbReference type="EC" id="3.6.1.71"/>
    </reaction>
</comment>
<evidence type="ECO:0000256" key="17">
    <source>
        <dbReference type="ARBA" id="ARBA00068941"/>
    </source>
</evidence>
<evidence type="ECO:0000256" key="6">
    <source>
        <dbReference type="ARBA" id="ARBA00022723"/>
    </source>
</evidence>
<dbReference type="Pfam" id="PF16278">
    <property type="entry name" value="zf-C2HE"/>
    <property type="match status" value="1"/>
</dbReference>
<dbReference type="GO" id="GO:1990165">
    <property type="term" value="F:single-strand break-containing DNA binding"/>
    <property type="evidence" value="ECO:0007669"/>
    <property type="project" value="TreeGrafter"/>
</dbReference>
<dbReference type="PANTHER" id="PTHR12486">
    <property type="entry name" value="APRATAXIN-RELATED"/>
    <property type="match status" value="1"/>
</dbReference>
<dbReference type="GO" id="GO:0005737">
    <property type="term" value="C:cytoplasm"/>
    <property type="evidence" value="ECO:0007669"/>
    <property type="project" value="UniProtKB-SubCell"/>
</dbReference>
<evidence type="ECO:0000259" key="21">
    <source>
        <dbReference type="Pfam" id="PF16278"/>
    </source>
</evidence>
<dbReference type="PANTHER" id="PTHR12486:SF4">
    <property type="entry name" value="APRATAXIN"/>
    <property type="match status" value="1"/>
</dbReference>
<evidence type="ECO:0000256" key="1">
    <source>
        <dbReference type="ARBA" id="ARBA00004123"/>
    </source>
</evidence>
<accession>A0A0J6IJS9</accession>
<gene>
    <name evidence="22" type="ORF">CPAG_08461</name>
</gene>
<keyword evidence="11" id="KW-0234">DNA repair</keyword>
<dbReference type="GO" id="GO:0000012">
    <property type="term" value="P:single strand break repair"/>
    <property type="evidence" value="ECO:0007669"/>
    <property type="project" value="TreeGrafter"/>
</dbReference>
<evidence type="ECO:0000256" key="13">
    <source>
        <dbReference type="ARBA" id="ARBA00024601"/>
    </source>
</evidence>
<keyword evidence="6" id="KW-0479">Metal-binding</keyword>
<dbReference type="VEuPathDB" id="FungiDB:CPAG_08461"/>
<dbReference type="SUPFAM" id="SSF54197">
    <property type="entry name" value="HIT-like"/>
    <property type="match status" value="1"/>
</dbReference>
<dbReference type="Proteomes" id="UP000054567">
    <property type="component" value="Unassembled WGS sequence"/>
</dbReference>
<dbReference type="Gene3D" id="3.30.428.10">
    <property type="entry name" value="HIT-like"/>
    <property type="match status" value="1"/>
</dbReference>
<dbReference type="AlphaFoldDB" id="A0A0J6IJS9"/>
<dbReference type="EC" id="3.6.1.71" evidence="4"/>
<evidence type="ECO:0000256" key="16">
    <source>
        <dbReference type="ARBA" id="ARBA00059438"/>
    </source>
</evidence>
<dbReference type="InterPro" id="IPR032566">
    <property type="entry name" value="Znf-C2HE"/>
</dbReference>
<reference evidence="22 23" key="1">
    <citation type="submission" date="2007-06" db="EMBL/GenBank/DDBJ databases">
        <title>The Genome Sequence of Coccidioides posadasii RMSCC_3488.</title>
        <authorList>
            <consortium name="Coccidioides Genome Resources Consortium"/>
            <consortium name="The Broad Institute Genome Sequencing Platform"/>
            <person name="Henn M.R."/>
            <person name="Sykes S."/>
            <person name="Young S."/>
            <person name="Jaffe D."/>
            <person name="Berlin A."/>
            <person name="Alvarez P."/>
            <person name="Butler J."/>
            <person name="Gnerre S."/>
            <person name="Grabherr M."/>
            <person name="Mauceli E."/>
            <person name="Brockman W."/>
            <person name="Kodira C."/>
            <person name="Alvarado L."/>
            <person name="Zeng Q."/>
            <person name="Crawford M."/>
            <person name="Antoine C."/>
            <person name="Devon K."/>
            <person name="Galgiani J."/>
            <person name="Orsborn K."/>
            <person name="Lewis M.L."/>
            <person name="Nusbaum C."/>
            <person name="Galagan J."/>
            <person name="Birren B."/>
        </authorList>
    </citation>
    <scope>NUCLEOTIDE SEQUENCE [LARGE SCALE GENOMIC DNA]</scope>
    <source>
        <strain evidence="22 23">RMSCC 3488</strain>
    </source>
</reference>
<evidence type="ECO:0000256" key="11">
    <source>
        <dbReference type="ARBA" id="ARBA00023204"/>
    </source>
</evidence>
<dbReference type="EC" id="3.6.1.72" evidence="3"/>
<evidence type="ECO:0000256" key="15">
    <source>
        <dbReference type="ARBA" id="ARBA00044713"/>
    </source>
</evidence>
<evidence type="ECO:0000313" key="23">
    <source>
        <dbReference type="Proteomes" id="UP000054567"/>
    </source>
</evidence>
<evidence type="ECO:0000256" key="3">
    <source>
        <dbReference type="ARBA" id="ARBA00012495"/>
    </source>
</evidence>
<comment type="function">
    <text evidence="16">DNA-binding protein involved in single-strand DNA break repair, double-strand DNA break repair and base excision repair. Resolves abortive DNA ligation intermediates formed either at base excision sites, or when DNA ligases attempt to repair non-ligatable breaks induced by reactive oxygen species. Catalyzes the release of adenylate groups covalently linked to 5'-phosphate termini, resulting in the production of 5'-phosphate termini that can be efficiently rejoined. Likewise, catalyzes the release of 3'-linked guanosine (DNAppG) and inosine (DNAppI) from DNA, but has higher specific activity with 5'-linked adenosine (AppDNA).</text>
</comment>
<dbReference type="OrthoDB" id="3512845at2759"/>
<keyword evidence="8" id="KW-0378">Hydrolase</keyword>
<keyword evidence="12" id="KW-0539">Nucleus</keyword>
<evidence type="ECO:0000256" key="19">
    <source>
        <dbReference type="SAM" id="MobiDB-lite"/>
    </source>
</evidence>
<evidence type="ECO:0000259" key="20">
    <source>
        <dbReference type="Pfam" id="PF01230"/>
    </source>
</evidence>
<feature type="domain" description="HIT" evidence="20">
    <location>
        <begin position="71"/>
        <end position="196"/>
    </location>
</feature>
<reference evidence="23" key="2">
    <citation type="journal article" date="2009" name="Genome Res.">
        <title>Comparative genomic analyses of the human fungal pathogens Coccidioides and their relatives.</title>
        <authorList>
            <person name="Sharpton T.J."/>
            <person name="Stajich J.E."/>
            <person name="Rounsley S.D."/>
            <person name="Gardner M.J."/>
            <person name="Wortman J.R."/>
            <person name="Jordar V.S."/>
            <person name="Maiti R."/>
            <person name="Kodira C.D."/>
            <person name="Neafsey D.E."/>
            <person name="Zeng Q."/>
            <person name="Hung C.-Y."/>
            <person name="McMahan C."/>
            <person name="Muszewska A."/>
            <person name="Grynberg M."/>
            <person name="Mandel M.A."/>
            <person name="Kellner E.M."/>
            <person name="Barker B.M."/>
            <person name="Galgiani J.N."/>
            <person name="Orbach M.J."/>
            <person name="Kirkland T.N."/>
            <person name="Cole G.T."/>
            <person name="Henn M.R."/>
            <person name="Birren B.W."/>
            <person name="Taylor J.W."/>
        </authorList>
    </citation>
    <scope>NUCLEOTIDE SEQUENCE [LARGE SCALE GENOMIC DNA]</scope>
    <source>
        <strain evidence="23">RMSCC 3488</strain>
    </source>
</reference>
<sequence length="273" mass="31401">MPATPQTSEKDAERAASPEMAGKTTNAFTVLMSKKPKDSTNNPELSRDRTKFPRAFQSRDALGAYIERPESSPGIVYHTDDFVAISDLYPKASIHLLLLPRDPSKYRLHPFDAFEDHEFLTKVQTEAQKLRKIAASELRRRYGKYSVSEKARSEAMDADPAPDELPPGRDWEKELMCGVHAHPSMNHLHVHIISKDRCSPCLKHRKHYNSFSTPFFVPIDDLPLDHHDARRHPGREGYLQQDLKCWRCGSNFGNKFALLKDHLNQEFETWKCY</sequence>
<dbReference type="InterPro" id="IPR036265">
    <property type="entry name" value="HIT-like_sf"/>
</dbReference>
<reference evidence="23" key="3">
    <citation type="journal article" date="2010" name="Genome Res.">
        <title>Population genomic sequencing of Coccidioides fungi reveals recent hybridization and transposon control.</title>
        <authorList>
            <person name="Neafsey D.E."/>
            <person name="Barker B.M."/>
            <person name="Sharpton T.J."/>
            <person name="Stajich J.E."/>
            <person name="Park D.J."/>
            <person name="Whiston E."/>
            <person name="Hung C.-Y."/>
            <person name="McMahan C."/>
            <person name="White J."/>
            <person name="Sykes S."/>
            <person name="Heiman D."/>
            <person name="Young S."/>
            <person name="Zeng Q."/>
            <person name="Abouelleil A."/>
            <person name="Aftuck L."/>
            <person name="Bessette D."/>
            <person name="Brown A."/>
            <person name="FitzGerald M."/>
            <person name="Lui A."/>
            <person name="Macdonald J.P."/>
            <person name="Priest M."/>
            <person name="Orbach M.J."/>
            <person name="Galgiani J.N."/>
            <person name="Kirkland T.N."/>
            <person name="Cole G.T."/>
            <person name="Birren B.W."/>
            <person name="Henn M.R."/>
            <person name="Taylor J.W."/>
            <person name="Rounsley S.D."/>
        </authorList>
    </citation>
    <scope>NUCLEOTIDE SEQUENCE [LARGE SCALE GENOMIC DNA]</scope>
    <source>
        <strain evidence="23">RMSCC 3488</strain>
    </source>
</reference>
<evidence type="ECO:0000256" key="2">
    <source>
        <dbReference type="ARBA" id="ARBA00004496"/>
    </source>
</evidence>
<keyword evidence="5" id="KW-0963">Cytoplasm</keyword>
<protein>
    <recommendedName>
        <fullName evidence="17">Aprataxin-like protein</fullName>
        <ecNumber evidence="4">3.6.1.71</ecNumber>
        <ecNumber evidence="3">3.6.1.72</ecNumber>
    </recommendedName>
    <alternativeName>
        <fullName evidence="18">Hit family protein 3</fullName>
    </alternativeName>
</protein>
<dbReference type="Pfam" id="PF01230">
    <property type="entry name" value="HIT"/>
    <property type="match status" value="1"/>
</dbReference>
<keyword evidence="9" id="KW-0862">Zinc</keyword>
<evidence type="ECO:0000256" key="5">
    <source>
        <dbReference type="ARBA" id="ARBA00022490"/>
    </source>
</evidence>
<dbReference type="GO" id="GO:0005634">
    <property type="term" value="C:nucleus"/>
    <property type="evidence" value="ECO:0007669"/>
    <property type="project" value="UniProtKB-SubCell"/>
</dbReference>
<evidence type="ECO:0000256" key="7">
    <source>
        <dbReference type="ARBA" id="ARBA00022763"/>
    </source>
</evidence>
<evidence type="ECO:0000256" key="18">
    <source>
        <dbReference type="ARBA" id="ARBA00076243"/>
    </source>
</evidence>
<evidence type="ECO:0000256" key="10">
    <source>
        <dbReference type="ARBA" id="ARBA00023125"/>
    </source>
</evidence>
<feature type="region of interest" description="Disordered" evidence="19">
    <location>
        <begin position="1"/>
        <end position="52"/>
    </location>
</feature>
<evidence type="ECO:0000256" key="8">
    <source>
        <dbReference type="ARBA" id="ARBA00022801"/>
    </source>
</evidence>
<evidence type="ECO:0000256" key="4">
    <source>
        <dbReference type="ARBA" id="ARBA00012496"/>
    </source>
</evidence>
<dbReference type="GO" id="GO:0030983">
    <property type="term" value="F:mismatched DNA binding"/>
    <property type="evidence" value="ECO:0007669"/>
    <property type="project" value="TreeGrafter"/>
</dbReference>
<dbReference type="InterPro" id="IPR011146">
    <property type="entry name" value="HIT-like"/>
</dbReference>
<evidence type="ECO:0000256" key="14">
    <source>
        <dbReference type="ARBA" id="ARBA00044639"/>
    </source>
</evidence>
<keyword evidence="10" id="KW-0238">DNA-binding</keyword>
<dbReference type="GO" id="GO:0003725">
    <property type="term" value="F:double-stranded RNA binding"/>
    <property type="evidence" value="ECO:0007669"/>
    <property type="project" value="TreeGrafter"/>
</dbReference>
<evidence type="ECO:0000256" key="9">
    <source>
        <dbReference type="ARBA" id="ARBA00022833"/>
    </source>
</evidence>
<evidence type="ECO:0000313" key="22">
    <source>
        <dbReference type="EMBL" id="KMM72162.1"/>
    </source>
</evidence>
<dbReference type="EMBL" id="DS268113">
    <property type="protein sequence ID" value="KMM72162.1"/>
    <property type="molecule type" value="Genomic_DNA"/>
</dbReference>
<dbReference type="GO" id="GO:0120108">
    <property type="term" value="F:DNA-3'-diphospho-5'-guanosine diphosphatase activity"/>
    <property type="evidence" value="ECO:0007669"/>
    <property type="project" value="UniProtKB-EC"/>
</dbReference>
<comment type="subcellular location">
    <subcellularLocation>
        <location evidence="2">Cytoplasm</location>
    </subcellularLocation>
    <subcellularLocation>
        <location evidence="1">Nucleus</location>
    </subcellularLocation>
</comment>
<organism evidence="22 23">
    <name type="scientific">Coccidioides posadasii RMSCC 3488</name>
    <dbReference type="NCBI Taxonomy" id="454284"/>
    <lineage>
        <taxon>Eukaryota</taxon>
        <taxon>Fungi</taxon>
        <taxon>Dikarya</taxon>
        <taxon>Ascomycota</taxon>
        <taxon>Pezizomycotina</taxon>
        <taxon>Eurotiomycetes</taxon>
        <taxon>Eurotiomycetidae</taxon>
        <taxon>Onygenales</taxon>
        <taxon>Onygenaceae</taxon>
        <taxon>Coccidioides</taxon>
    </lineage>
</organism>
<dbReference type="GO" id="GO:0033699">
    <property type="term" value="F:DNA 5'-adenosine monophosphate hydrolase activity"/>
    <property type="evidence" value="ECO:0007669"/>
    <property type="project" value="UniProtKB-EC"/>
</dbReference>
<keyword evidence="7" id="KW-0227">DNA damage</keyword>
<feature type="domain" description="Aprataxin C2HE/C2H2/C2HC zinc finger" evidence="21">
    <location>
        <begin position="212"/>
        <end position="268"/>
    </location>
</feature>
<proteinExistence type="predicted"/>
<name>A0A0J6IJS9_COCPO</name>